<dbReference type="Pfam" id="PF13520">
    <property type="entry name" value="AA_permease_2"/>
    <property type="match status" value="1"/>
</dbReference>
<evidence type="ECO:0000256" key="5">
    <source>
        <dbReference type="SAM" id="MobiDB-lite"/>
    </source>
</evidence>
<feature type="transmembrane region" description="Helical" evidence="6">
    <location>
        <begin position="110"/>
        <end position="131"/>
    </location>
</feature>
<comment type="caution">
    <text evidence="8">The sequence shown here is derived from an EMBL/GenBank/DDBJ whole genome shotgun (WGS) entry which is preliminary data.</text>
</comment>
<accession>A0AAV4XSA1</accession>
<name>A0AAV4XSA1_CAEEX</name>
<feature type="transmembrane region" description="Helical" evidence="6">
    <location>
        <begin position="410"/>
        <end position="431"/>
    </location>
</feature>
<feature type="transmembrane region" description="Helical" evidence="6">
    <location>
        <begin position="207"/>
        <end position="226"/>
    </location>
</feature>
<feature type="transmembrane region" description="Helical" evidence="6">
    <location>
        <begin position="560"/>
        <end position="578"/>
    </location>
</feature>
<dbReference type="GO" id="GO:0061459">
    <property type="term" value="F:L-arginine transmembrane transporter activity"/>
    <property type="evidence" value="ECO:0007669"/>
    <property type="project" value="TreeGrafter"/>
</dbReference>
<dbReference type="EMBL" id="BPLR01018167">
    <property type="protein sequence ID" value="GIY97498.1"/>
    <property type="molecule type" value="Genomic_DNA"/>
</dbReference>
<feature type="transmembrane region" description="Helical" evidence="6">
    <location>
        <begin position="527"/>
        <end position="548"/>
    </location>
</feature>
<feature type="transmembrane region" description="Helical" evidence="6">
    <location>
        <begin position="386"/>
        <end position="404"/>
    </location>
</feature>
<evidence type="ECO:0000256" key="4">
    <source>
        <dbReference type="ARBA" id="ARBA00023136"/>
    </source>
</evidence>
<feature type="transmembrane region" description="Helical" evidence="6">
    <location>
        <begin position="47"/>
        <end position="67"/>
    </location>
</feature>
<dbReference type="PANTHER" id="PTHR43243:SF105">
    <property type="entry name" value="CATIONIC AMINO ACID TRANSPORTER C-TERMINAL DOMAIN-CONTAINING PROTEIN"/>
    <property type="match status" value="1"/>
</dbReference>
<dbReference type="InterPro" id="IPR002293">
    <property type="entry name" value="AA/rel_permease1"/>
</dbReference>
<dbReference type="GO" id="GO:0005886">
    <property type="term" value="C:plasma membrane"/>
    <property type="evidence" value="ECO:0007669"/>
    <property type="project" value="TreeGrafter"/>
</dbReference>
<feature type="transmembrane region" description="Helical" evidence="6">
    <location>
        <begin position="287"/>
        <end position="313"/>
    </location>
</feature>
<feature type="region of interest" description="Disordered" evidence="5">
    <location>
        <begin position="647"/>
        <end position="678"/>
    </location>
</feature>
<feature type="domain" description="Cationic amino acid transporter C-terminal" evidence="7">
    <location>
        <begin position="590"/>
        <end position="639"/>
    </location>
</feature>
<evidence type="ECO:0000256" key="6">
    <source>
        <dbReference type="SAM" id="Phobius"/>
    </source>
</evidence>
<sequence length="678" mass="74891">MSNKIGRYLNCYPMDFSWNYFSKAFTRRKFIPDENLTKTELDRCLSVFDLTFLGVGSTLGLGIYILAGKIASETAGPSVCLSFFIAAVASVFAALCYAEFGARVPKTGSAYVYSYVTVGEFMAFVIGWNLVLEYVIGTASVARGYSDYLDSMFNQTMARYLNATLPIHAESLSSYPDFLSFGITLLLTVLLSFGVKGSSVFNNICTVLNLLVVTYAVIVGCFKINFHNWNLAPSEIPNKKYGTGGFFPYGFRGVISGAATCFYGFVGFDCIATTGEEARNPQKAIPIAIISSLLIVFAAYFSVSSVQTLLWPYYDQDVSAPLPYVFQMVGYPVAKWVITIGALTGLSTSLLGGMFPLPRILYAMANDGLIFKFLAKTHHKYKTPMIATYVSGVFTGCMAMLFDVKELADMMSIGTLLAYTLVAVCVLILRYRIDEEVIPMNIFLNNGRLSRSSTVNEYDATELGASSSTIPDNPYYIRKMAKKNMSAITSSTNTMLASTQHYSYKDILEQIFNKEGIEVQTVLSSKVSVGIIVVIGILLVILDTLLTVLEDDLYMLDPGALFSVGVLGFLVVIATIALGRQPADNRQLSFKVPWVPVVPVLSVFVNFNLMLRLSVRTWERFLYWMIAGFIIYFGYGIWCSAERKLPPGKLPPVSEASTDESEEEPRRTEHSPLLSEKS</sequence>
<keyword evidence="9" id="KW-1185">Reference proteome</keyword>
<proteinExistence type="predicted"/>
<feature type="transmembrane region" description="Helical" evidence="6">
    <location>
        <begin position="590"/>
        <end position="609"/>
    </location>
</feature>
<feature type="transmembrane region" description="Helical" evidence="6">
    <location>
        <begin position="79"/>
        <end position="98"/>
    </location>
</feature>
<evidence type="ECO:0000313" key="9">
    <source>
        <dbReference type="Proteomes" id="UP001054945"/>
    </source>
</evidence>
<protein>
    <submittedName>
        <fullName evidence="8">High affinity cationic amino acid transporter 1</fullName>
    </submittedName>
</protein>
<dbReference type="FunFam" id="1.20.1740.10:FF:000010">
    <property type="entry name" value="probable cationic amino acid transporter"/>
    <property type="match status" value="1"/>
</dbReference>
<dbReference type="Gene3D" id="1.20.1740.10">
    <property type="entry name" value="Amino acid/polyamine transporter I"/>
    <property type="match status" value="2"/>
</dbReference>
<feature type="compositionally biased region" description="Basic and acidic residues" evidence="5">
    <location>
        <begin position="664"/>
        <end position="678"/>
    </location>
</feature>
<evidence type="ECO:0000256" key="2">
    <source>
        <dbReference type="ARBA" id="ARBA00022692"/>
    </source>
</evidence>
<keyword evidence="2 6" id="KW-0812">Transmembrane</keyword>
<evidence type="ECO:0000256" key="3">
    <source>
        <dbReference type="ARBA" id="ARBA00022989"/>
    </source>
</evidence>
<keyword evidence="3 6" id="KW-1133">Transmembrane helix</keyword>
<feature type="transmembrane region" description="Helical" evidence="6">
    <location>
        <begin position="333"/>
        <end position="355"/>
    </location>
</feature>
<dbReference type="InterPro" id="IPR029485">
    <property type="entry name" value="CAT_C"/>
</dbReference>
<dbReference type="GO" id="GO:0097638">
    <property type="term" value="P:L-arginine import across plasma membrane"/>
    <property type="evidence" value="ECO:0007669"/>
    <property type="project" value="TreeGrafter"/>
</dbReference>
<feature type="transmembrane region" description="Helical" evidence="6">
    <location>
        <begin position="178"/>
        <end position="195"/>
    </location>
</feature>
<organism evidence="8 9">
    <name type="scientific">Caerostris extrusa</name>
    <name type="common">Bark spider</name>
    <name type="synonym">Caerostris bankana</name>
    <dbReference type="NCBI Taxonomy" id="172846"/>
    <lineage>
        <taxon>Eukaryota</taxon>
        <taxon>Metazoa</taxon>
        <taxon>Ecdysozoa</taxon>
        <taxon>Arthropoda</taxon>
        <taxon>Chelicerata</taxon>
        <taxon>Arachnida</taxon>
        <taxon>Araneae</taxon>
        <taxon>Araneomorphae</taxon>
        <taxon>Entelegynae</taxon>
        <taxon>Araneoidea</taxon>
        <taxon>Araneidae</taxon>
        <taxon>Caerostris</taxon>
    </lineage>
</organism>
<dbReference type="Proteomes" id="UP001054945">
    <property type="component" value="Unassembled WGS sequence"/>
</dbReference>
<feature type="transmembrane region" description="Helical" evidence="6">
    <location>
        <begin position="246"/>
        <end position="266"/>
    </location>
</feature>
<evidence type="ECO:0000259" key="7">
    <source>
        <dbReference type="Pfam" id="PF13906"/>
    </source>
</evidence>
<evidence type="ECO:0000256" key="1">
    <source>
        <dbReference type="ARBA" id="ARBA00004141"/>
    </source>
</evidence>
<comment type="subcellular location">
    <subcellularLocation>
        <location evidence="1">Membrane</location>
        <topology evidence="1">Multi-pass membrane protein</topology>
    </subcellularLocation>
</comment>
<keyword evidence="4 6" id="KW-0472">Membrane</keyword>
<dbReference type="PANTHER" id="PTHR43243">
    <property type="entry name" value="INNER MEMBRANE TRANSPORTER YGJI-RELATED"/>
    <property type="match status" value="1"/>
</dbReference>
<dbReference type="AlphaFoldDB" id="A0AAV4XSA1"/>
<dbReference type="Pfam" id="PF13906">
    <property type="entry name" value="AA_permease_C"/>
    <property type="match status" value="1"/>
</dbReference>
<dbReference type="GO" id="GO:0000064">
    <property type="term" value="F:L-ornithine transmembrane transporter activity"/>
    <property type="evidence" value="ECO:0007669"/>
    <property type="project" value="TreeGrafter"/>
</dbReference>
<feature type="transmembrane region" description="Helical" evidence="6">
    <location>
        <begin position="621"/>
        <end position="641"/>
    </location>
</feature>
<gene>
    <name evidence="8" type="primary">Slc7a1</name>
    <name evidence="8" type="ORF">CEXT_129311</name>
</gene>
<evidence type="ECO:0000313" key="8">
    <source>
        <dbReference type="EMBL" id="GIY97498.1"/>
    </source>
</evidence>
<dbReference type="GO" id="GO:0015189">
    <property type="term" value="F:L-lysine transmembrane transporter activity"/>
    <property type="evidence" value="ECO:0007669"/>
    <property type="project" value="TreeGrafter"/>
</dbReference>
<reference evidence="8 9" key="1">
    <citation type="submission" date="2021-06" db="EMBL/GenBank/DDBJ databases">
        <title>Caerostris extrusa draft genome.</title>
        <authorList>
            <person name="Kono N."/>
            <person name="Arakawa K."/>
        </authorList>
    </citation>
    <scope>NUCLEOTIDE SEQUENCE [LARGE SCALE GENOMIC DNA]</scope>
</reference>